<protein>
    <submittedName>
        <fullName evidence="1">Uncharacterized protein</fullName>
    </submittedName>
</protein>
<comment type="caution">
    <text evidence="1">The sequence shown here is derived from an EMBL/GenBank/DDBJ whole genome shotgun (WGS) entry which is preliminary data.</text>
</comment>
<dbReference type="Proteomes" id="UP000053911">
    <property type="component" value="Unassembled WGS sequence"/>
</dbReference>
<dbReference type="PATRIC" id="fig|172049.5.peg.1234"/>
<sequence length="78" mass="9095">MTDVFELAKKYHSELKIKEPSFATLAAELFGDLGLSVMNHLREEGYSLKGTRFLDYEKSLVLEIVKEDKNYEILLRRL</sequence>
<accession>A0A124FFH7</accession>
<dbReference type="AlphaFoldDB" id="A0A124FFH7"/>
<dbReference type="RefSeq" id="WP_283217338.1">
    <property type="nucleotide sequence ID" value="NZ_LGFD01000007.1"/>
</dbReference>
<organism evidence="1 2">
    <name type="scientific">Thermococcus sibiricus</name>
    <dbReference type="NCBI Taxonomy" id="172049"/>
    <lineage>
        <taxon>Archaea</taxon>
        <taxon>Methanobacteriati</taxon>
        <taxon>Methanobacteriota</taxon>
        <taxon>Thermococci</taxon>
        <taxon>Thermococcales</taxon>
        <taxon>Thermococcaceae</taxon>
        <taxon>Thermococcus</taxon>
    </lineage>
</organism>
<evidence type="ECO:0000313" key="2">
    <source>
        <dbReference type="Proteomes" id="UP000053911"/>
    </source>
</evidence>
<proteinExistence type="predicted"/>
<dbReference type="EMBL" id="LGFD01000007">
    <property type="protein sequence ID" value="KUK18129.1"/>
    <property type="molecule type" value="Genomic_DNA"/>
</dbReference>
<gene>
    <name evidence="1" type="ORF">XD54_0517</name>
</gene>
<evidence type="ECO:0000313" key="1">
    <source>
        <dbReference type="EMBL" id="KUK18129.1"/>
    </source>
</evidence>
<name>A0A124FFH7_9EURY</name>
<reference evidence="2" key="1">
    <citation type="journal article" date="2015" name="MBio">
        <title>Genome-Resolved Metagenomic Analysis Reveals Roles for Candidate Phyla and Other Microbial Community Members in Biogeochemical Transformations in Oil Reservoirs.</title>
        <authorList>
            <person name="Hu P."/>
            <person name="Tom L."/>
            <person name="Singh A."/>
            <person name="Thomas B.C."/>
            <person name="Baker B.J."/>
            <person name="Piceno Y.M."/>
            <person name="Andersen G.L."/>
            <person name="Banfield J.F."/>
        </authorList>
    </citation>
    <scope>NUCLEOTIDE SEQUENCE [LARGE SCALE GENOMIC DNA]</scope>
</reference>